<feature type="region of interest" description="Disordered" evidence="1">
    <location>
        <begin position="86"/>
        <end position="113"/>
    </location>
</feature>
<sequence>MRSPVKDLESSGVDCSVQEIHNQCHIHSHSTATATTSSSVTHQDSACLDSVNLKLPEESLQQADDPTMSSHMEPVKLNIDDADVRNENQSESSPSEFPTFSEASVSNTVPPQPQPYGLPAVHDLLHYLVSLLTPEHNSDAIITVSLGLVTIALETGADAIAHCPSLLQLIQSDLTKYLLLLLYSDRVWQFAATLRVCFMLFESMRKHLKLQMEVYLHRLMAICSPDNETTSYERREVALESVVRLFLVPGLATELYVNYDCDPYCSNLFEDITKMLAKNAYPVDRLMGTHLLSLDALLAVLNTIGTQCGSLEADAGVRQDCPKMALNSTSCQATMFIGEDSATAIKTQASSMDGVSHSRVRLNRHPVDTSLLPSREQLNTAIATKKVSTCFS</sequence>
<protein>
    <recommendedName>
        <fullName evidence="2">Mon2/Sec7/BIG1-like HUS domain-containing protein</fullName>
    </recommendedName>
</protein>
<evidence type="ECO:0000256" key="1">
    <source>
        <dbReference type="SAM" id="MobiDB-lite"/>
    </source>
</evidence>
<comment type="caution">
    <text evidence="3">The sequence shown here is derived from an EMBL/GenBank/DDBJ whole genome shotgun (WGS) entry which is preliminary data.</text>
</comment>
<dbReference type="Pfam" id="PF12783">
    <property type="entry name" value="Sec7-like_HUS"/>
    <property type="match status" value="1"/>
</dbReference>
<dbReference type="InterPro" id="IPR032691">
    <property type="entry name" value="Mon2/Sec7/BIG1-like_HUS"/>
</dbReference>
<dbReference type="SUPFAM" id="SSF48371">
    <property type="entry name" value="ARM repeat"/>
    <property type="match status" value="1"/>
</dbReference>
<feature type="compositionally biased region" description="Low complexity" evidence="1">
    <location>
        <begin position="90"/>
        <end position="104"/>
    </location>
</feature>
<evidence type="ECO:0000313" key="4">
    <source>
        <dbReference type="Proteomes" id="UP000748531"/>
    </source>
</evidence>
<dbReference type="EMBL" id="LUCH01010058">
    <property type="protein sequence ID" value="KAF5395863.1"/>
    <property type="molecule type" value="Genomic_DNA"/>
</dbReference>
<gene>
    <name evidence="3" type="ORF">PHET_11448</name>
</gene>
<organism evidence="3 4">
    <name type="scientific">Paragonimus heterotremus</name>
    <dbReference type="NCBI Taxonomy" id="100268"/>
    <lineage>
        <taxon>Eukaryota</taxon>
        <taxon>Metazoa</taxon>
        <taxon>Spiralia</taxon>
        <taxon>Lophotrochozoa</taxon>
        <taxon>Platyhelminthes</taxon>
        <taxon>Trematoda</taxon>
        <taxon>Digenea</taxon>
        <taxon>Plagiorchiida</taxon>
        <taxon>Troglotremata</taxon>
        <taxon>Troglotrematidae</taxon>
        <taxon>Paragonimus</taxon>
    </lineage>
</organism>
<proteinExistence type="predicted"/>
<evidence type="ECO:0000313" key="3">
    <source>
        <dbReference type="EMBL" id="KAF5395863.1"/>
    </source>
</evidence>
<feature type="domain" description="Mon2/Sec7/BIG1-like HUS" evidence="2">
    <location>
        <begin position="123"/>
        <end position="268"/>
    </location>
</feature>
<dbReference type="PANTHER" id="PTHR10663:SF388">
    <property type="entry name" value="GOLGI-SPECIFIC BREFELDIN A-RESISTANCE GUANINE NUCLEOTIDE EXCHANGE FACTOR 1"/>
    <property type="match status" value="1"/>
</dbReference>
<dbReference type="InterPro" id="IPR016024">
    <property type="entry name" value="ARM-type_fold"/>
</dbReference>
<dbReference type="AlphaFoldDB" id="A0A8J4T0W3"/>
<accession>A0A8J4T0W3</accession>
<reference evidence="3" key="1">
    <citation type="submission" date="2019-05" db="EMBL/GenBank/DDBJ databases">
        <title>Annotation for the trematode Paragonimus heterotremus.</title>
        <authorList>
            <person name="Choi Y.-J."/>
        </authorList>
    </citation>
    <scope>NUCLEOTIDE SEQUENCE</scope>
    <source>
        <strain evidence="3">LC</strain>
    </source>
</reference>
<keyword evidence="4" id="KW-1185">Reference proteome</keyword>
<name>A0A8J4T0W3_9TREM</name>
<dbReference type="OrthoDB" id="6281672at2759"/>
<dbReference type="Proteomes" id="UP000748531">
    <property type="component" value="Unassembled WGS sequence"/>
</dbReference>
<evidence type="ECO:0000259" key="2">
    <source>
        <dbReference type="Pfam" id="PF12783"/>
    </source>
</evidence>
<dbReference type="PANTHER" id="PTHR10663">
    <property type="entry name" value="GUANYL-NUCLEOTIDE EXCHANGE FACTOR"/>
    <property type="match status" value="1"/>
</dbReference>